<dbReference type="EMBL" id="CAJVQB010007110">
    <property type="protein sequence ID" value="CAG8697265.1"/>
    <property type="molecule type" value="Genomic_DNA"/>
</dbReference>
<evidence type="ECO:0000256" key="1">
    <source>
        <dbReference type="SAM" id="Coils"/>
    </source>
</evidence>
<keyword evidence="1" id="KW-0175">Coiled coil</keyword>
<comment type="caution">
    <text evidence="2">The sequence shown here is derived from an EMBL/GenBank/DDBJ whole genome shotgun (WGS) entry which is preliminary data.</text>
</comment>
<feature type="coiled-coil region" evidence="1">
    <location>
        <begin position="14"/>
        <end position="41"/>
    </location>
</feature>
<organism evidence="2 3">
    <name type="scientific">Gigaspora margarita</name>
    <dbReference type="NCBI Taxonomy" id="4874"/>
    <lineage>
        <taxon>Eukaryota</taxon>
        <taxon>Fungi</taxon>
        <taxon>Fungi incertae sedis</taxon>
        <taxon>Mucoromycota</taxon>
        <taxon>Glomeromycotina</taxon>
        <taxon>Glomeromycetes</taxon>
        <taxon>Diversisporales</taxon>
        <taxon>Gigasporaceae</taxon>
        <taxon>Gigaspora</taxon>
    </lineage>
</organism>
<dbReference type="Proteomes" id="UP000789901">
    <property type="component" value="Unassembled WGS sequence"/>
</dbReference>
<gene>
    <name evidence="2" type="ORF">GMARGA_LOCUS11894</name>
</gene>
<proteinExistence type="predicted"/>
<evidence type="ECO:0000313" key="3">
    <source>
        <dbReference type="Proteomes" id="UP000789901"/>
    </source>
</evidence>
<feature type="non-terminal residue" evidence="2">
    <location>
        <position position="1"/>
    </location>
</feature>
<sequence>EYIIENAFQELYNIHIEEEEKENINETENQLNINLDKYIDKYYLDDNK</sequence>
<keyword evidence="3" id="KW-1185">Reference proteome</keyword>
<name>A0ABN7UXK2_GIGMA</name>
<reference evidence="2 3" key="1">
    <citation type="submission" date="2021-06" db="EMBL/GenBank/DDBJ databases">
        <authorList>
            <person name="Kallberg Y."/>
            <person name="Tangrot J."/>
            <person name="Rosling A."/>
        </authorList>
    </citation>
    <scope>NUCLEOTIDE SEQUENCE [LARGE SCALE GENOMIC DNA]</scope>
    <source>
        <strain evidence="2 3">120-4 pot B 10/14</strain>
    </source>
</reference>
<accession>A0ABN7UXK2</accession>
<protein>
    <submittedName>
        <fullName evidence="2">27033_t:CDS:1</fullName>
    </submittedName>
</protein>
<evidence type="ECO:0000313" key="2">
    <source>
        <dbReference type="EMBL" id="CAG8697265.1"/>
    </source>
</evidence>